<sequence>MFVVGGQFTSELCLWTMFSSALT</sequence>
<proteinExistence type="predicted"/>
<reference evidence="1" key="1">
    <citation type="submission" date="2018-02" db="EMBL/GenBank/DDBJ databases">
        <title>Rhizophora mucronata_Transcriptome.</title>
        <authorList>
            <person name="Meera S.P."/>
            <person name="Sreeshan A."/>
            <person name="Augustine A."/>
        </authorList>
    </citation>
    <scope>NUCLEOTIDE SEQUENCE</scope>
    <source>
        <tissue evidence="1">Leaf</tissue>
    </source>
</reference>
<protein>
    <submittedName>
        <fullName evidence="1">Uncharacterized protein</fullName>
    </submittedName>
</protein>
<evidence type="ECO:0000313" key="1">
    <source>
        <dbReference type="EMBL" id="MBX70678.1"/>
    </source>
</evidence>
<accession>A0A2P2QUQ8</accession>
<dbReference type="EMBL" id="GGEC01090194">
    <property type="protein sequence ID" value="MBX70678.1"/>
    <property type="molecule type" value="Transcribed_RNA"/>
</dbReference>
<name>A0A2P2QUQ8_RHIMU</name>
<dbReference type="AlphaFoldDB" id="A0A2P2QUQ8"/>
<organism evidence="1">
    <name type="scientific">Rhizophora mucronata</name>
    <name type="common">Asiatic mangrove</name>
    <dbReference type="NCBI Taxonomy" id="61149"/>
    <lineage>
        <taxon>Eukaryota</taxon>
        <taxon>Viridiplantae</taxon>
        <taxon>Streptophyta</taxon>
        <taxon>Embryophyta</taxon>
        <taxon>Tracheophyta</taxon>
        <taxon>Spermatophyta</taxon>
        <taxon>Magnoliopsida</taxon>
        <taxon>eudicotyledons</taxon>
        <taxon>Gunneridae</taxon>
        <taxon>Pentapetalae</taxon>
        <taxon>rosids</taxon>
        <taxon>fabids</taxon>
        <taxon>Malpighiales</taxon>
        <taxon>Rhizophoraceae</taxon>
        <taxon>Rhizophora</taxon>
    </lineage>
</organism>